<dbReference type="InterPro" id="IPR019734">
    <property type="entry name" value="TPR_rpt"/>
</dbReference>
<dbReference type="Proteomes" id="UP001183176">
    <property type="component" value="Unassembled WGS sequence"/>
</dbReference>
<feature type="repeat" description="TPR" evidence="3">
    <location>
        <begin position="505"/>
        <end position="538"/>
    </location>
</feature>
<dbReference type="Pfam" id="PF13432">
    <property type="entry name" value="TPR_16"/>
    <property type="match status" value="2"/>
</dbReference>
<dbReference type="EMBL" id="JAVREH010000095">
    <property type="protein sequence ID" value="MDT0264372.1"/>
    <property type="molecule type" value="Genomic_DNA"/>
</dbReference>
<proteinExistence type="predicted"/>
<dbReference type="Gene3D" id="1.25.40.10">
    <property type="entry name" value="Tetratricopeptide repeat domain"/>
    <property type="match status" value="3"/>
</dbReference>
<dbReference type="PANTHER" id="PTHR44858:SF1">
    <property type="entry name" value="UDP-N-ACETYLGLUCOSAMINE--PEPTIDE N-ACETYLGLUCOSAMINYLTRANSFERASE SPINDLY-RELATED"/>
    <property type="match status" value="1"/>
</dbReference>
<dbReference type="SUPFAM" id="SSF48452">
    <property type="entry name" value="TPR-like"/>
    <property type="match status" value="1"/>
</dbReference>
<evidence type="ECO:0000256" key="1">
    <source>
        <dbReference type="ARBA" id="ARBA00022737"/>
    </source>
</evidence>
<dbReference type="RefSeq" id="WP_311425510.1">
    <property type="nucleotide sequence ID" value="NZ_JAVREH010000095.1"/>
</dbReference>
<feature type="repeat" description="TPR" evidence="3">
    <location>
        <begin position="437"/>
        <end position="470"/>
    </location>
</feature>
<dbReference type="InterPro" id="IPR011990">
    <property type="entry name" value="TPR-like_helical_dom_sf"/>
</dbReference>
<comment type="caution">
    <text evidence="4">The sequence shown here is derived from an EMBL/GenBank/DDBJ whole genome shotgun (WGS) entry which is preliminary data.</text>
</comment>
<dbReference type="InterPro" id="IPR050498">
    <property type="entry name" value="Ycf3"/>
</dbReference>
<evidence type="ECO:0000256" key="2">
    <source>
        <dbReference type="ARBA" id="ARBA00022803"/>
    </source>
</evidence>
<sequence length="726" mass="79760">MAAVHLHIVGNVERDRLASLELIDRPYLFVRCHRNRRGPYTGVDTFLRKLLIEAIWHRPELVEEYRLVLLHGMPELSEIIGEALPDLAASSDFAERTRFYGASMIRCMSQGIVTFIQRYTAGLRAAGRPPATVVFDGVHEAAATTQEFLALLIRWVPAEQLRVIVGSTGAIGEKLSTELDRHTVLRTVPSLAPAPAAPAVELVSRYLASDGTDDDPAALIAYEALDPDKRAAYHDRHADMIEAVATWSLRVGALAYHRERGSDPSGAGALALAHATQLCTEAGFSELVVELGYRGRAITDADRDEVTFRKLTIQISSALIPCGRIDEAIELLHDVRLRYCTPHVHMMTSYSLAMMHTRFLVPRDHEKAVEWQNSAIAIASILPDEQDRLMFTGFQDNAMALIQMHRGELERALTLVEGALHRADTRMDADAFLLHRSQLLYNRARLLSAMGRKNEAYQVFTMLSELDPHYTDYLSERAKISRKRGDLDLALADYDRAVRQGPPFPELFYNRGSARMEDGDLVGARADFDLVLDMEPDDVETRVIRAELELAEDRLTEASADIEAGLAMRPDDARLLCLRGALRLAEDRLGAAIEDFDRALAVDATYPAALANRAVALFRSGRATAAADDLSRALAVTGDDPDLLLNRGLAHAAAGNRLAALADFGRALELPDADTAELYYQRGACRLGTGDVEAALSDLELARSGANAERAEEIDALLAGSPVVAG</sequence>
<accession>A0ABU2JHA9</accession>
<keyword evidence="5" id="KW-1185">Reference proteome</keyword>
<dbReference type="PANTHER" id="PTHR44858">
    <property type="entry name" value="TETRATRICOPEPTIDE REPEAT PROTEIN 6"/>
    <property type="match status" value="1"/>
</dbReference>
<protein>
    <submittedName>
        <fullName evidence="4">Tetratricopeptide repeat protein</fullName>
    </submittedName>
</protein>
<organism evidence="4 5">
    <name type="scientific">Jatrophihabitans lederbergiae</name>
    <dbReference type="NCBI Taxonomy" id="3075547"/>
    <lineage>
        <taxon>Bacteria</taxon>
        <taxon>Bacillati</taxon>
        <taxon>Actinomycetota</taxon>
        <taxon>Actinomycetes</taxon>
        <taxon>Jatrophihabitantales</taxon>
        <taxon>Jatrophihabitantaceae</taxon>
        <taxon>Jatrophihabitans</taxon>
    </lineage>
</organism>
<gene>
    <name evidence="4" type="ORF">RM423_23720</name>
</gene>
<evidence type="ECO:0000313" key="4">
    <source>
        <dbReference type="EMBL" id="MDT0264372.1"/>
    </source>
</evidence>
<dbReference type="PROSITE" id="PS50005">
    <property type="entry name" value="TPR"/>
    <property type="match status" value="2"/>
</dbReference>
<reference evidence="5" key="1">
    <citation type="submission" date="2023-07" db="EMBL/GenBank/DDBJ databases">
        <title>30 novel species of actinomycetes from the DSMZ collection.</title>
        <authorList>
            <person name="Nouioui I."/>
        </authorList>
    </citation>
    <scope>NUCLEOTIDE SEQUENCE [LARGE SCALE GENOMIC DNA]</scope>
    <source>
        <strain evidence="5">DSM 44399</strain>
    </source>
</reference>
<keyword evidence="1" id="KW-0677">Repeat</keyword>
<evidence type="ECO:0000256" key="3">
    <source>
        <dbReference type="PROSITE-ProRule" id="PRU00339"/>
    </source>
</evidence>
<keyword evidence="2 3" id="KW-0802">TPR repeat</keyword>
<dbReference type="SMART" id="SM00028">
    <property type="entry name" value="TPR"/>
    <property type="match status" value="8"/>
</dbReference>
<name>A0ABU2JHA9_9ACTN</name>
<evidence type="ECO:0000313" key="5">
    <source>
        <dbReference type="Proteomes" id="UP001183176"/>
    </source>
</evidence>